<organism evidence="8 9">
    <name type="scientific">Idiomarina piscisalsi</name>
    <dbReference type="NCBI Taxonomy" id="1096243"/>
    <lineage>
        <taxon>Bacteria</taxon>
        <taxon>Pseudomonadati</taxon>
        <taxon>Pseudomonadota</taxon>
        <taxon>Gammaproteobacteria</taxon>
        <taxon>Alteromonadales</taxon>
        <taxon>Idiomarinaceae</taxon>
        <taxon>Idiomarina</taxon>
    </lineage>
</organism>
<comment type="similarity">
    <text evidence="2">Belongs to the Smp family.</text>
</comment>
<keyword evidence="5 7" id="KW-1133">Transmembrane helix</keyword>
<proteinExistence type="inferred from homology"/>
<evidence type="ECO:0000256" key="2">
    <source>
        <dbReference type="ARBA" id="ARBA00005362"/>
    </source>
</evidence>
<dbReference type="InterPro" id="IPR019305">
    <property type="entry name" value="Uncharacterised_Smp"/>
</dbReference>
<evidence type="ECO:0000256" key="4">
    <source>
        <dbReference type="ARBA" id="ARBA00022692"/>
    </source>
</evidence>
<dbReference type="EMBL" id="PIQA01000001">
    <property type="protein sequence ID" value="RUO68208.1"/>
    <property type="molecule type" value="Genomic_DNA"/>
</dbReference>
<comment type="caution">
    <text evidence="8">The sequence shown here is derived from an EMBL/GenBank/DDBJ whole genome shotgun (WGS) entry which is preliminary data.</text>
</comment>
<evidence type="ECO:0000256" key="5">
    <source>
        <dbReference type="ARBA" id="ARBA00022989"/>
    </source>
</evidence>
<accession>A0A432YY08</accession>
<evidence type="ECO:0000256" key="3">
    <source>
        <dbReference type="ARBA" id="ARBA00022475"/>
    </source>
</evidence>
<evidence type="ECO:0000256" key="6">
    <source>
        <dbReference type="ARBA" id="ARBA00023136"/>
    </source>
</evidence>
<protein>
    <submittedName>
        <fullName evidence="8">Uncharacterized protein</fullName>
    </submittedName>
</protein>
<reference evidence="8 9" key="1">
    <citation type="journal article" date="2011" name="Front. Microbiol.">
        <title>Genomic signatures of strain selection and enhancement in Bacillus atrophaeus var. globigii, a historical biowarfare simulant.</title>
        <authorList>
            <person name="Gibbons H.S."/>
            <person name="Broomall S.M."/>
            <person name="McNew L.A."/>
            <person name="Daligault H."/>
            <person name="Chapman C."/>
            <person name="Bruce D."/>
            <person name="Karavis M."/>
            <person name="Krepps M."/>
            <person name="McGregor P.A."/>
            <person name="Hong C."/>
            <person name="Park K.H."/>
            <person name="Akmal A."/>
            <person name="Feldman A."/>
            <person name="Lin J.S."/>
            <person name="Chang W.E."/>
            <person name="Higgs B.W."/>
            <person name="Demirev P."/>
            <person name="Lindquist J."/>
            <person name="Liem A."/>
            <person name="Fochler E."/>
            <person name="Read T.D."/>
            <person name="Tapia R."/>
            <person name="Johnson S."/>
            <person name="Bishop-Lilly K.A."/>
            <person name="Detter C."/>
            <person name="Han C."/>
            <person name="Sozhamannan S."/>
            <person name="Rosenzweig C.N."/>
            <person name="Skowronski E.W."/>
        </authorList>
    </citation>
    <scope>NUCLEOTIDE SEQUENCE [LARGE SCALE GENOMIC DNA]</scope>
    <source>
        <strain evidence="8 9">TPS4-2</strain>
    </source>
</reference>
<gene>
    <name evidence="8" type="ORF">CWI73_04765</name>
</gene>
<name>A0A432YY08_9GAMM</name>
<evidence type="ECO:0000256" key="1">
    <source>
        <dbReference type="ARBA" id="ARBA00004236"/>
    </source>
</evidence>
<evidence type="ECO:0000313" key="9">
    <source>
        <dbReference type="Proteomes" id="UP000288361"/>
    </source>
</evidence>
<keyword evidence="6 7" id="KW-0472">Membrane</keyword>
<dbReference type="Proteomes" id="UP000288361">
    <property type="component" value="Unassembled WGS sequence"/>
</dbReference>
<keyword evidence="4 7" id="KW-0812">Transmembrane</keyword>
<dbReference type="AlphaFoldDB" id="A0A432YY08"/>
<dbReference type="Pfam" id="PF10144">
    <property type="entry name" value="SMP_2"/>
    <property type="match status" value="1"/>
</dbReference>
<comment type="subcellular location">
    <subcellularLocation>
        <location evidence="1">Cell membrane</location>
    </subcellularLocation>
</comment>
<evidence type="ECO:0000256" key="7">
    <source>
        <dbReference type="SAM" id="Phobius"/>
    </source>
</evidence>
<evidence type="ECO:0000313" key="8">
    <source>
        <dbReference type="EMBL" id="RUO68208.1"/>
    </source>
</evidence>
<keyword evidence="3" id="KW-1003">Cell membrane</keyword>
<dbReference type="GO" id="GO:0005886">
    <property type="term" value="C:plasma membrane"/>
    <property type="evidence" value="ECO:0007669"/>
    <property type="project" value="UniProtKB-SubCell"/>
</dbReference>
<sequence>MLKDKTRAFMHIATKRALRLGAAAGLLFIIMNVWNIASVQSQQQLFNQTQSITELLMKQVEHEAHYWVEQQETDKLQQLVEYITDQPHVLSAVIRDRFGEDIVTSGAATSIIDWPAASLKADPWILIEEINEEQNISGYIQVVFDKSTLLAQSRQAHDGLMQQGKVLLLLAMLAGVFIMLGFNRIRDRYWQK</sequence>
<feature type="transmembrane region" description="Helical" evidence="7">
    <location>
        <begin position="166"/>
        <end position="185"/>
    </location>
</feature>